<evidence type="ECO:0000259" key="3">
    <source>
        <dbReference type="PROSITE" id="PS51253"/>
    </source>
</evidence>
<dbReference type="Proteomes" id="UP000325440">
    <property type="component" value="Unassembled WGS sequence"/>
</dbReference>
<evidence type="ECO:0000313" key="4">
    <source>
        <dbReference type="EMBL" id="VVC34849.1"/>
    </source>
</evidence>
<keyword evidence="4" id="KW-0371">Homeobox</keyword>
<gene>
    <name evidence="4" type="ORF">CINCED_3A005240</name>
</gene>
<evidence type="ECO:0000313" key="5">
    <source>
        <dbReference type="Proteomes" id="UP000325440"/>
    </source>
</evidence>
<dbReference type="InterPro" id="IPR006600">
    <property type="entry name" value="HTH_CenpB_DNA-bd_dom"/>
</dbReference>
<dbReference type="EMBL" id="CABPRJ010001018">
    <property type="protein sequence ID" value="VVC34849.1"/>
    <property type="molecule type" value="Genomic_DNA"/>
</dbReference>
<dbReference type="AlphaFoldDB" id="A0A5E4MRD0"/>
<dbReference type="SUPFAM" id="SSF46689">
    <property type="entry name" value="Homeodomain-like"/>
    <property type="match status" value="1"/>
</dbReference>
<dbReference type="Gene3D" id="1.10.10.60">
    <property type="entry name" value="Homeodomain-like"/>
    <property type="match status" value="1"/>
</dbReference>
<keyword evidence="5" id="KW-1185">Reference proteome</keyword>
<dbReference type="OrthoDB" id="9909311at2759"/>
<feature type="domain" description="HTH CENPB-type" evidence="3">
    <location>
        <begin position="20"/>
        <end position="91"/>
    </location>
</feature>
<dbReference type="Pfam" id="PF03221">
    <property type="entry name" value="HTH_Tnp_Tc5"/>
    <property type="match status" value="1"/>
</dbReference>
<dbReference type="InterPro" id="IPR052560">
    <property type="entry name" value="RdDP_mobile_element"/>
</dbReference>
<dbReference type="PANTHER" id="PTHR36688">
    <property type="entry name" value="ENDO/EXONUCLEASE/PHOSPHATASE DOMAIN-CONTAINING PROTEIN"/>
    <property type="match status" value="1"/>
</dbReference>
<protein>
    <submittedName>
        <fullName evidence="4">Homeobox domain-like,HTH CenpB-type DNA-binding domain</fullName>
    </submittedName>
</protein>
<sequence length="208" mass="24871">MIKNKEKIMDEWVNNKNSGKNKRLKTPSFEQIDQKLYKWFISVRSKNLPISGPILQIEAMKLAEKMNVKDFNALNGWFDKFKKMHAIVWKQANWEKYNKYVEENINRVKSTIENYIRFIKLIKTSATKAIPRGHRKNYIPCWTKECEKLLDEYEQNNSEISANRLINLLDEKRRKRWISSVEELDFTRSSRKSWSLLKKLGTANPVRK</sequence>
<accession>A0A5E4MRD0</accession>
<evidence type="ECO:0000256" key="1">
    <source>
        <dbReference type="ARBA" id="ARBA00004123"/>
    </source>
</evidence>
<dbReference type="PANTHER" id="PTHR36688:SF1">
    <property type="entry name" value="ENDONUCLEASE_EXONUCLEASE_PHOSPHATASE DOMAIN-CONTAINING PROTEIN"/>
    <property type="match status" value="1"/>
</dbReference>
<evidence type="ECO:0000256" key="2">
    <source>
        <dbReference type="ARBA" id="ARBA00023125"/>
    </source>
</evidence>
<comment type="subcellular location">
    <subcellularLocation>
        <location evidence="1">Nucleus</location>
    </subcellularLocation>
</comment>
<organism evidence="4 5">
    <name type="scientific">Cinara cedri</name>
    <dbReference type="NCBI Taxonomy" id="506608"/>
    <lineage>
        <taxon>Eukaryota</taxon>
        <taxon>Metazoa</taxon>
        <taxon>Ecdysozoa</taxon>
        <taxon>Arthropoda</taxon>
        <taxon>Hexapoda</taxon>
        <taxon>Insecta</taxon>
        <taxon>Pterygota</taxon>
        <taxon>Neoptera</taxon>
        <taxon>Paraneoptera</taxon>
        <taxon>Hemiptera</taxon>
        <taxon>Sternorrhyncha</taxon>
        <taxon>Aphidomorpha</taxon>
        <taxon>Aphidoidea</taxon>
        <taxon>Aphididae</taxon>
        <taxon>Lachninae</taxon>
        <taxon>Cinara</taxon>
    </lineage>
</organism>
<dbReference type="GO" id="GO:0005634">
    <property type="term" value="C:nucleus"/>
    <property type="evidence" value="ECO:0007669"/>
    <property type="project" value="UniProtKB-SubCell"/>
</dbReference>
<dbReference type="InterPro" id="IPR009057">
    <property type="entry name" value="Homeodomain-like_sf"/>
</dbReference>
<dbReference type="PROSITE" id="PS51253">
    <property type="entry name" value="HTH_CENPB"/>
    <property type="match status" value="1"/>
</dbReference>
<name>A0A5E4MRD0_9HEMI</name>
<reference evidence="4 5" key="1">
    <citation type="submission" date="2019-08" db="EMBL/GenBank/DDBJ databases">
        <authorList>
            <person name="Alioto T."/>
            <person name="Alioto T."/>
            <person name="Gomez Garrido J."/>
        </authorList>
    </citation>
    <scope>NUCLEOTIDE SEQUENCE [LARGE SCALE GENOMIC DNA]</scope>
</reference>
<proteinExistence type="predicted"/>
<keyword evidence="2 4" id="KW-0238">DNA-binding</keyword>
<dbReference type="SMART" id="SM00674">
    <property type="entry name" value="CENPB"/>
    <property type="match status" value="1"/>
</dbReference>
<dbReference type="GO" id="GO:0003677">
    <property type="term" value="F:DNA binding"/>
    <property type="evidence" value="ECO:0007669"/>
    <property type="project" value="UniProtKB-KW"/>
</dbReference>